<evidence type="ECO:0000256" key="2">
    <source>
        <dbReference type="ARBA" id="ARBA00022692"/>
    </source>
</evidence>
<dbReference type="Pfam" id="PF02893">
    <property type="entry name" value="GRAM"/>
    <property type="match status" value="1"/>
</dbReference>
<dbReference type="InterPro" id="IPR004182">
    <property type="entry name" value="GRAM"/>
</dbReference>
<evidence type="ECO:0000256" key="1">
    <source>
        <dbReference type="ARBA" id="ARBA00004167"/>
    </source>
</evidence>
<evidence type="ECO:0000313" key="8">
    <source>
        <dbReference type="Proteomes" id="UP000243459"/>
    </source>
</evidence>
<dbReference type="FunFam" id="2.30.29.30:FF:000008">
    <property type="entry name" value="GRAM domain containing 1B"/>
    <property type="match status" value="1"/>
</dbReference>
<keyword evidence="4" id="KW-0472">Membrane</keyword>
<dbReference type="PANTHER" id="PTHR47666:SF1">
    <property type="entry name" value="PROTEIN VASCULAR ASSOCIATED DEATH 1, CHLOROPLASTIC"/>
    <property type="match status" value="1"/>
</dbReference>
<accession>A0A5P1E1N4</accession>
<gene>
    <name evidence="7" type="ORF">A4U43_C10F6890</name>
</gene>
<dbReference type="Gramene" id="ONK56329">
    <property type="protein sequence ID" value="ONK56329"/>
    <property type="gene ID" value="A4U43_C10F6890"/>
</dbReference>
<dbReference type="InterPro" id="IPR031968">
    <property type="entry name" value="VASt"/>
</dbReference>
<evidence type="ECO:0000256" key="3">
    <source>
        <dbReference type="ARBA" id="ARBA00022989"/>
    </source>
</evidence>
<comment type="subcellular location">
    <subcellularLocation>
        <location evidence="1">Membrane</location>
        <topology evidence="1">Single-pass membrane protein</topology>
    </subcellularLocation>
</comment>
<dbReference type="Proteomes" id="UP000243459">
    <property type="component" value="Chromosome 10"/>
</dbReference>
<dbReference type="CDD" id="cd13220">
    <property type="entry name" value="PH-GRAM_GRAMDC"/>
    <property type="match status" value="1"/>
</dbReference>
<proteinExistence type="predicted"/>
<feature type="domain" description="VASt" evidence="6">
    <location>
        <begin position="255"/>
        <end position="426"/>
    </location>
</feature>
<dbReference type="GO" id="GO:0043069">
    <property type="term" value="P:negative regulation of programmed cell death"/>
    <property type="evidence" value="ECO:0007669"/>
    <property type="project" value="TreeGrafter"/>
</dbReference>
<dbReference type="Gene3D" id="2.30.29.30">
    <property type="entry name" value="Pleckstrin-homology domain (PH domain)/Phosphotyrosine-binding domain (PTB)"/>
    <property type="match status" value="1"/>
</dbReference>
<name>A0A5P1E1N4_ASPOF</name>
<evidence type="ECO:0000259" key="6">
    <source>
        <dbReference type="PROSITE" id="PS51778"/>
    </source>
</evidence>
<dbReference type="OMA" id="MYMVEAR"/>
<dbReference type="Pfam" id="PF16016">
    <property type="entry name" value="VASt"/>
    <property type="match status" value="1"/>
</dbReference>
<dbReference type="PANTHER" id="PTHR47666">
    <property type="entry name" value="PROTEIN VASCULAR ASSOCIATED DEATH 1, CHLOROPLASTIC"/>
    <property type="match status" value="1"/>
</dbReference>
<evidence type="ECO:0000256" key="4">
    <source>
        <dbReference type="ARBA" id="ARBA00023136"/>
    </source>
</evidence>
<dbReference type="PROSITE" id="PS51778">
    <property type="entry name" value="VAST"/>
    <property type="match status" value="1"/>
</dbReference>
<organism evidence="7 8">
    <name type="scientific">Asparagus officinalis</name>
    <name type="common">Garden asparagus</name>
    <dbReference type="NCBI Taxonomy" id="4686"/>
    <lineage>
        <taxon>Eukaryota</taxon>
        <taxon>Viridiplantae</taxon>
        <taxon>Streptophyta</taxon>
        <taxon>Embryophyta</taxon>
        <taxon>Tracheophyta</taxon>
        <taxon>Spermatophyta</taxon>
        <taxon>Magnoliopsida</taxon>
        <taxon>Liliopsida</taxon>
        <taxon>Asparagales</taxon>
        <taxon>Asparagaceae</taxon>
        <taxon>Asparagoideae</taxon>
        <taxon>Asparagus</taxon>
    </lineage>
</organism>
<keyword evidence="2" id="KW-0812">Transmembrane</keyword>
<dbReference type="InterPro" id="IPR011993">
    <property type="entry name" value="PH-like_dom_sf"/>
</dbReference>
<feature type="region of interest" description="Disordered" evidence="5">
    <location>
        <begin position="1"/>
        <end position="29"/>
    </location>
</feature>
<keyword evidence="3" id="KW-1133">Transmembrane helix</keyword>
<evidence type="ECO:0000313" key="7">
    <source>
        <dbReference type="EMBL" id="ONK56329.1"/>
    </source>
</evidence>
<dbReference type="GO" id="GO:0016020">
    <property type="term" value="C:membrane"/>
    <property type="evidence" value="ECO:0007669"/>
    <property type="project" value="UniProtKB-SubCell"/>
</dbReference>
<feature type="compositionally biased region" description="Polar residues" evidence="5">
    <location>
        <begin position="16"/>
        <end position="27"/>
    </location>
</feature>
<reference evidence="8" key="1">
    <citation type="journal article" date="2017" name="Nat. Commun.">
        <title>The asparagus genome sheds light on the origin and evolution of a young Y chromosome.</title>
        <authorList>
            <person name="Harkess A."/>
            <person name="Zhou J."/>
            <person name="Xu C."/>
            <person name="Bowers J.E."/>
            <person name="Van der Hulst R."/>
            <person name="Ayyampalayam S."/>
            <person name="Mercati F."/>
            <person name="Riccardi P."/>
            <person name="McKain M.R."/>
            <person name="Kakrana A."/>
            <person name="Tang H."/>
            <person name="Ray J."/>
            <person name="Groenendijk J."/>
            <person name="Arikit S."/>
            <person name="Mathioni S.M."/>
            <person name="Nakano M."/>
            <person name="Shan H."/>
            <person name="Telgmann-Rauber A."/>
            <person name="Kanno A."/>
            <person name="Yue Z."/>
            <person name="Chen H."/>
            <person name="Li W."/>
            <person name="Chen Y."/>
            <person name="Xu X."/>
            <person name="Zhang Y."/>
            <person name="Luo S."/>
            <person name="Chen H."/>
            <person name="Gao J."/>
            <person name="Mao Z."/>
            <person name="Pires J.C."/>
            <person name="Luo M."/>
            <person name="Kudrna D."/>
            <person name="Wing R.A."/>
            <person name="Meyers B.C."/>
            <person name="Yi K."/>
            <person name="Kong H."/>
            <person name="Lavrijsen P."/>
            <person name="Sunseri F."/>
            <person name="Falavigna A."/>
            <person name="Ye Y."/>
            <person name="Leebens-Mack J.H."/>
            <person name="Chen G."/>
        </authorList>
    </citation>
    <scope>NUCLEOTIDE SEQUENCE [LARGE SCALE GENOMIC DNA]</scope>
    <source>
        <strain evidence="8">cv. DH0086</strain>
    </source>
</reference>
<evidence type="ECO:0000256" key="5">
    <source>
        <dbReference type="SAM" id="MobiDB-lite"/>
    </source>
</evidence>
<keyword evidence="8" id="KW-1185">Reference proteome</keyword>
<feature type="compositionally biased region" description="Low complexity" evidence="5">
    <location>
        <begin position="446"/>
        <end position="459"/>
    </location>
</feature>
<feature type="region of interest" description="Disordered" evidence="5">
    <location>
        <begin position="216"/>
        <end position="244"/>
    </location>
</feature>
<feature type="region of interest" description="Disordered" evidence="5">
    <location>
        <begin position="443"/>
        <end position="464"/>
    </location>
</feature>
<dbReference type="SMART" id="SM00568">
    <property type="entry name" value="GRAM"/>
    <property type="match status" value="1"/>
</dbReference>
<protein>
    <recommendedName>
        <fullName evidence="6">VASt domain-containing protein</fullName>
    </recommendedName>
</protein>
<sequence length="574" mass="65286">MAVVLGSSPKEESESAFETSSVHSGDTSGLRDADIMTEVLMSRSEEYRLLFRLPKDEVLVQDFNCAFQENILLQGHMYLFIHHICFYSNIFGFETKKTIAFHEVTYVRKAKTAAIFPNAIEIITGDKKHFFGSFLSRDEAYRLIVDGWAQHNDDSRALLDHQESKSENNQDNDIVVVERVTGSTEFIDASSSAERTKDANASEKCKLLLNGNSESKASENFQENQENGKHANSDNPPSSEPSICEELDAPEIPENFTLVIEAKFPVTVEEFFTLFISDNASNFLENVHQRCGDKDFLSTPWRPHEKFGHARDLSFLHPVNVYIGAKFGRCQEVQKYRVFKNSHLVIETSQQVSDVPFADYFHVKRIWDVEKIAEEENSCIMRVYFNVAFSKKTMFKGKIEQSTKDELREVHAIWINNAHELLKQKNEVKQKGIADRNADMIQDQNEGAGSSSGHEGSAENLRPTVNPSVAPQTVLLGNSGSRINCPVQEYSIITSVMSIIILLTRVPEVHVINHGNQISGISGYRAENIEWMEKRVDYLKEEMFMVETQLERMRHEHAMLKSHLLSLESFKPKS</sequence>
<feature type="compositionally biased region" description="Polar residues" evidence="5">
    <location>
        <begin position="216"/>
        <end position="225"/>
    </location>
</feature>
<dbReference type="AlphaFoldDB" id="A0A5P1E1N4"/>
<dbReference type="EMBL" id="CM007390">
    <property type="protein sequence ID" value="ONK56329.1"/>
    <property type="molecule type" value="Genomic_DNA"/>
</dbReference>